<gene>
    <name evidence="1" type="ORF">SAMEA2259716_01844</name>
</gene>
<accession>A0A1T8KR24</accession>
<reference evidence="1 2" key="1">
    <citation type="submission" date="2016-11" db="EMBL/GenBank/DDBJ databases">
        <authorList>
            <consortium name="Pathogen Informatics"/>
        </authorList>
    </citation>
    <scope>NUCLEOTIDE SEQUENCE [LARGE SCALE GENOMIC DNA]</scope>
    <source>
        <strain evidence="1 2">911</strain>
    </source>
</reference>
<sequence>MSAPVIQPLGLMQYLKSLTTTTHIYAVIGDGETPDGHVATMEIAGDQATLVIPALVGPQGPAGEHAFALRLQVSTIDDPEDLPTNLTNTDDDIGKYWVINQYDVVNEVQTIAVTGGATAFTLTYDGQPTTSITGGATSAALQAALEALANIAPGDVAVAGVAGGPYAVTFTGTKAGLNQPPITGAATGGTSPAVNVVTNQQGGTNLIGSRAYVWFGDHYRVIMMGTEGPPGPVPLITWGVELLDPDGGVESYMSQSGSPYAPSVIAHLAVPRGPQGPAGNLSQSPDVDMSTPPTHLQVLAFDANILPGGKWRPMSIGAIIPRPYTVPEAAFTNYQGISTRAPIGSFAVPAQPFPWKPIVFGHIKATGLELDSDPLIIGCEIRLGHPTSGQLIARGFGNTASWAHMMPHASSTADPTIAITPDNSYALVPANHTGMQGTLYVNLYNDGLAGAYLFNKANAQLYVQVTPV</sequence>
<name>A0A1T8KR24_9MYCO</name>
<dbReference type="EMBL" id="FVGW01000002">
    <property type="protein sequence ID" value="SKL85009.1"/>
    <property type="molecule type" value="Genomic_DNA"/>
</dbReference>
<organism evidence="1 2">
    <name type="scientific">Mycobacteroides abscessus subsp. massiliense</name>
    <dbReference type="NCBI Taxonomy" id="1962118"/>
    <lineage>
        <taxon>Bacteria</taxon>
        <taxon>Bacillati</taxon>
        <taxon>Actinomycetota</taxon>
        <taxon>Actinomycetes</taxon>
        <taxon>Mycobacteriales</taxon>
        <taxon>Mycobacteriaceae</taxon>
        <taxon>Mycobacteroides</taxon>
        <taxon>Mycobacteroides abscessus</taxon>
    </lineage>
</organism>
<dbReference type="AlphaFoldDB" id="A0A1T8KR24"/>
<dbReference type="Proteomes" id="UP000190074">
    <property type="component" value="Unassembled WGS sequence"/>
</dbReference>
<proteinExistence type="predicted"/>
<protein>
    <submittedName>
        <fullName evidence="1">Bacteriophage minor tail subunit</fullName>
    </submittedName>
</protein>
<dbReference type="RefSeq" id="WP_079626601.1">
    <property type="nucleotide sequence ID" value="NZ_FVGW01000002.1"/>
</dbReference>
<evidence type="ECO:0000313" key="1">
    <source>
        <dbReference type="EMBL" id="SKL85009.1"/>
    </source>
</evidence>
<evidence type="ECO:0000313" key="2">
    <source>
        <dbReference type="Proteomes" id="UP000190074"/>
    </source>
</evidence>